<protein>
    <submittedName>
        <fullName evidence="5">Uncharacterized protein</fullName>
    </submittedName>
</protein>
<keyword evidence="6" id="KW-1185">Reference proteome</keyword>
<feature type="region of interest" description="Disordered" evidence="1">
    <location>
        <begin position="682"/>
        <end position="708"/>
    </location>
</feature>
<sequence length="1438" mass="159892">MPHKNEIPNGGFPVEFNSDNLPHHSFFVGREDELNAIHTGLQNDSKRTVVLHGIEGMGKTQLALAHTMRHHESYSAVFWLDATNEAELERSFVNMARLVSLDHPSTELEKMAEDFDTIAVVHWVKKWLNGPGNDRWLLIFDNYEPSTGFSIDSWLPDVRQGHVIITTRTSDLELGEAIHVLKLEDMDHNAQIVCQGSGRSALTSDPQLHELINELDGLPLALATAGAFLRNVPISCDHYLKLHREALSNAQNISQMHSYGDKTLASTFLISLRSIKEKNPTASVLLFLWAALYHRDMWFDIVQDAKVADRISHTDFYDAMGVLRAYGFAEEGPIPDESHIAMGYTLNRSVHAWLVGSLMPFDGPDYGAIMLDCITSQASRLRGPPMAQEVCQRQLPHANHLVNLLLSGKVVLKDQYTHAYELYRLANVFKTASPSVSSPGFAQMCSTLRADHPKSSNMADQEKCYQQVISLCEKMEDQKFKDLHHDALEGLSSVYANTSIQKHLQTKWLQGGACRAASHSDRYICSRCLQNLRVHIALWLLLLGMTVSIIVLNLLVLSTIGSLGERFEKVHQFSIFALPVTANILSNHRSKALMLSIMLMVCVSQVIYVLIILDVYWAYLHYILLFAIGLPTALLVALSSDSPRIENRLPWVMIGVSVLEEAHKAGNISQRDYENNTEEGILIDGNDSQHESTDGDESQSHRSDKKPEKEPHWIRGVYMCANLSVGVLIINVILVSIAGARAAKNPLNNGLSSSEIIYDGSCSVSKRWNVALHLIINILSTTILAASNYCMQTLAAPTREDIDRRHARGKWLDIGVPSAGNLSVVGPYRVALWFVLLITATPFHLMYNSAVFGSQATNQYRVVLAPGDMDPHDMGNLTTPGLKRCFGSVGGLNWDEFTSDLSRGSYEKRNRQECLDLTNVEFSSGIGTIVFLSNKLTVSQGGDRAILDAGSGAVPWKKDRGAALNSRGITGDTFSNVSWTFTASHGDTSVAYSAYNFSQPDCDLDMSTCLDAMFMSDWLKTNQPRTIQQINDYINRNSGYDNITGFKDSLSCGLKYSSDSDPHECLVIKTPERCELLYNPPICIAVIITAAVKVTAMFLAARLDRHRPQPLLTVGDAVASFLAKPDDTTVGRCWMDNSNVRGGWKSRTRTRTRRLPGRERWVRAVSPTRGIVTLTLCGVCIIAGGYMLWEASRGISVGTASVKFWWNLGFGTENVNILVEGYKNLPIINYVVLANTPQFIVTISYYFYNSVVTSMLAAAEYSSYGVERKPLRVSWPKKGSSQRSTYWLSIPYQYGIPLLITYAALHWLISQSLFYVKVVPYDLNQHRSDENITSTLGYSPIAIFIALLVGILMVLALFVPACCRRFKSIMPAAGSCSAAISAACHTPPGEDRETVALKEVMWGETMPMPDEMEIEANTFHCGFSARQVLRPSRETFYA</sequence>
<feature type="transmembrane region" description="Helical" evidence="2">
    <location>
        <begin position="619"/>
        <end position="638"/>
    </location>
</feature>
<dbReference type="PANTHER" id="PTHR35395">
    <property type="entry name" value="DUF6536 DOMAIN-CONTAINING PROTEIN"/>
    <property type="match status" value="1"/>
</dbReference>
<evidence type="ECO:0000259" key="4">
    <source>
        <dbReference type="Pfam" id="PF20163"/>
    </source>
</evidence>
<feature type="domain" description="NB-ARC" evidence="3">
    <location>
        <begin position="31"/>
        <end position="172"/>
    </location>
</feature>
<keyword evidence="2" id="KW-0812">Transmembrane</keyword>
<dbReference type="GO" id="GO:0043531">
    <property type="term" value="F:ADP binding"/>
    <property type="evidence" value="ECO:0007669"/>
    <property type="project" value="InterPro"/>
</dbReference>
<feature type="transmembrane region" description="Helical" evidence="2">
    <location>
        <begin position="592"/>
        <end position="613"/>
    </location>
</feature>
<dbReference type="SUPFAM" id="SSF52540">
    <property type="entry name" value="P-loop containing nucleoside triphosphate hydrolases"/>
    <property type="match status" value="1"/>
</dbReference>
<evidence type="ECO:0000256" key="1">
    <source>
        <dbReference type="SAM" id="MobiDB-lite"/>
    </source>
</evidence>
<feature type="transmembrane region" description="Helical" evidence="2">
    <location>
        <begin position="1285"/>
        <end position="1309"/>
    </location>
</feature>
<organism evidence="5 6">
    <name type="scientific">Aspergillus wentii DTO 134E9</name>
    <dbReference type="NCBI Taxonomy" id="1073089"/>
    <lineage>
        <taxon>Eukaryota</taxon>
        <taxon>Fungi</taxon>
        <taxon>Dikarya</taxon>
        <taxon>Ascomycota</taxon>
        <taxon>Pezizomycotina</taxon>
        <taxon>Eurotiomycetes</taxon>
        <taxon>Eurotiomycetidae</taxon>
        <taxon>Eurotiales</taxon>
        <taxon>Aspergillaceae</taxon>
        <taxon>Aspergillus</taxon>
        <taxon>Aspergillus subgen. Cremei</taxon>
    </lineage>
</organism>
<keyword evidence="2" id="KW-1133">Transmembrane helix</keyword>
<evidence type="ECO:0000313" key="6">
    <source>
        <dbReference type="Proteomes" id="UP000184383"/>
    </source>
</evidence>
<evidence type="ECO:0000313" key="5">
    <source>
        <dbReference type="EMBL" id="OJJ32713.1"/>
    </source>
</evidence>
<feature type="transmembrane region" description="Helical" evidence="2">
    <location>
        <begin position="1341"/>
        <end position="1363"/>
    </location>
</feature>
<feature type="transmembrane region" description="Helical" evidence="2">
    <location>
        <begin position="536"/>
        <end position="557"/>
    </location>
</feature>
<evidence type="ECO:0000259" key="3">
    <source>
        <dbReference type="Pfam" id="PF00931"/>
    </source>
</evidence>
<accession>A0A1L9RCX3</accession>
<evidence type="ECO:0000256" key="2">
    <source>
        <dbReference type="SAM" id="Phobius"/>
    </source>
</evidence>
<dbReference type="InterPro" id="IPR002182">
    <property type="entry name" value="NB-ARC"/>
</dbReference>
<dbReference type="OrthoDB" id="5429634at2759"/>
<reference evidence="6" key="1">
    <citation type="journal article" date="2017" name="Genome Biol.">
        <title>Comparative genomics reveals high biological diversity and specific adaptations in the industrially and medically important fungal genus Aspergillus.</title>
        <authorList>
            <person name="de Vries R.P."/>
            <person name="Riley R."/>
            <person name="Wiebenga A."/>
            <person name="Aguilar-Osorio G."/>
            <person name="Amillis S."/>
            <person name="Uchima C.A."/>
            <person name="Anderluh G."/>
            <person name="Asadollahi M."/>
            <person name="Askin M."/>
            <person name="Barry K."/>
            <person name="Battaglia E."/>
            <person name="Bayram O."/>
            <person name="Benocci T."/>
            <person name="Braus-Stromeyer S.A."/>
            <person name="Caldana C."/>
            <person name="Canovas D."/>
            <person name="Cerqueira G.C."/>
            <person name="Chen F."/>
            <person name="Chen W."/>
            <person name="Choi C."/>
            <person name="Clum A."/>
            <person name="Dos Santos R.A."/>
            <person name="Damasio A.R."/>
            <person name="Diallinas G."/>
            <person name="Emri T."/>
            <person name="Fekete E."/>
            <person name="Flipphi M."/>
            <person name="Freyberg S."/>
            <person name="Gallo A."/>
            <person name="Gournas C."/>
            <person name="Habgood R."/>
            <person name="Hainaut M."/>
            <person name="Harispe M.L."/>
            <person name="Henrissat B."/>
            <person name="Hilden K.S."/>
            <person name="Hope R."/>
            <person name="Hossain A."/>
            <person name="Karabika E."/>
            <person name="Karaffa L."/>
            <person name="Karanyi Z."/>
            <person name="Krasevec N."/>
            <person name="Kuo A."/>
            <person name="Kusch H."/>
            <person name="LaButti K."/>
            <person name="Lagendijk E.L."/>
            <person name="Lapidus A."/>
            <person name="Levasseur A."/>
            <person name="Lindquist E."/>
            <person name="Lipzen A."/>
            <person name="Logrieco A.F."/>
            <person name="MacCabe A."/>
            <person name="Maekelae M.R."/>
            <person name="Malavazi I."/>
            <person name="Melin P."/>
            <person name="Meyer V."/>
            <person name="Mielnichuk N."/>
            <person name="Miskei M."/>
            <person name="Molnar A.P."/>
            <person name="Mule G."/>
            <person name="Ngan C.Y."/>
            <person name="Orejas M."/>
            <person name="Orosz E."/>
            <person name="Ouedraogo J.P."/>
            <person name="Overkamp K.M."/>
            <person name="Park H.-S."/>
            <person name="Perrone G."/>
            <person name="Piumi F."/>
            <person name="Punt P.J."/>
            <person name="Ram A.F."/>
            <person name="Ramon A."/>
            <person name="Rauscher S."/>
            <person name="Record E."/>
            <person name="Riano-Pachon D.M."/>
            <person name="Robert V."/>
            <person name="Roehrig J."/>
            <person name="Ruller R."/>
            <person name="Salamov A."/>
            <person name="Salih N.S."/>
            <person name="Samson R.A."/>
            <person name="Sandor E."/>
            <person name="Sanguinetti M."/>
            <person name="Schuetze T."/>
            <person name="Sepcic K."/>
            <person name="Shelest E."/>
            <person name="Sherlock G."/>
            <person name="Sophianopoulou V."/>
            <person name="Squina F.M."/>
            <person name="Sun H."/>
            <person name="Susca A."/>
            <person name="Todd R.B."/>
            <person name="Tsang A."/>
            <person name="Unkles S.E."/>
            <person name="van de Wiele N."/>
            <person name="van Rossen-Uffink D."/>
            <person name="Oliveira J.V."/>
            <person name="Vesth T.C."/>
            <person name="Visser J."/>
            <person name="Yu J.-H."/>
            <person name="Zhou M."/>
            <person name="Andersen M.R."/>
            <person name="Archer D.B."/>
            <person name="Baker S.E."/>
            <person name="Benoit I."/>
            <person name="Brakhage A.A."/>
            <person name="Braus G.H."/>
            <person name="Fischer R."/>
            <person name="Frisvad J.C."/>
            <person name="Goldman G.H."/>
            <person name="Houbraken J."/>
            <person name="Oakley B."/>
            <person name="Pocsi I."/>
            <person name="Scazzocchio C."/>
            <person name="Seiboth B."/>
            <person name="vanKuyk P.A."/>
            <person name="Wortman J."/>
            <person name="Dyer P.S."/>
            <person name="Grigoriev I.V."/>
        </authorList>
    </citation>
    <scope>NUCLEOTIDE SEQUENCE [LARGE SCALE GENOMIC DNA]</scope>
    <source>
        <strain evidence="6">DTO 134E9</strain>
    </source>
</reference>
<feature type="transmembrane region" description="Helical" evidence="2">
    <location>
        <begin position="716"/>
        <end position="740"/>
    </location>
</feature>
<dbReference type="EMBL" id="KV878214">
    <property type="protein sequence ID" value="OJJ32713.1"/>
    <property type="molecule type" value="Genomic_DNA"/>
</dbReference>
<dbReference type="RefSeq" id="XP_040686390.1">
    <property type="nucleotide sequence ID" value="XM_040831184.1"/>
</dbReference>
<dbReference type="Gene3D" id="3.40.50.300">
    <property type="entry name" value="P-loop containing nucleotide triphosphate hydrolases"/>
    <property type="match status" value="1"/>
</dbReference>
<dbReference type="InterPro" id="IPR046623">
    <property type="entry name" value="DUF6536"/>
</dbReference>
<feature type="transmembrane region" description="Helical" evidence="2">
    <location>
        <begin position="1170"/>
        <end position="1189"/>
    </location>
</feature>
<proteinExistence type="predicted"/>
<feature type="domain" description="DUF6536" evidence="4">
    <location>
        <begin position="713"/>
        <end position="868"/>
    </location>
</feature>
<name>A0A1L9RCX3_ASPWE</name>
<keyword evidence="2" id="KW-0472">Membrane</keyword>
<dbReference type="VEuPathDB" id="FungiDB:ASPWEDRAFT_174160"/>
<dbReference type="Proteomes" id="UP000184383">
    <property type="component" value="Unassembled WGS sequence"/>
</dbReference>
<dbReference type="InterPro" id="IPR027417">
    <property type="entry name" value="P-loop_NTPase"/>
</dbReference>
<gene>
    <name evidence="5" type="ORF">ASPWEDRAFT_174160</name>
</gene>
<dbReference type="PANTHER" id="PTHR35395:SF1">
    <property type="entry name" value="DUF6536 DOMAIN-CONTAINING PROTEIN"/>
    <property type="match status" value="1"/>
</dbReference>
<feature type="compositionally biased region" description="Basic and acidic residues" evidence="1">
    <location>
        <begin position="687"/>
        <end position="708"/>
    </location>
</feature>
<dbReference type="Pfam" id="PF00931">
    <property type="entry name" value="NB-ARC"/>
    <property type="match status" value="1"/>
</dbReference>
<feature type="transmembrane region" description="Helical" evidence="2">
    <location>
        <begin position="830"/>
        <end position="847"/>
    </location>
</feature>
<dbReference type="GeneID" id="63747032"/>
<dbReference type="Pfam" id="PF20163">
    <property type="entry name" value="DUF6536"/>
    <property type="match status" value="1"/>
</dbReference>